<keyword evidence="3" id="KW-1185">Reference proteome</keyword>
<evidence type="ECO:0000256" key="1">
    <source>
        <dbReference type="SAM" id="MobiDB-lite"/>
    </source>
</evidence>
<dbReference type="EMBL" id="JBBWRZ010000009">
    <property type="protein sequence ID" value="KAK8228788.1"/>
    <property type="molecule type" value="Genomic_DNA"/>
</dbReference>
<feature type="region of interest" description="Disordered" evidence="1">
    <location>
        <begin position="198"/>
        <end position="224"/>
    </location>
</feature>
<feature type="compositionally biased region" description="Acidic residues" evidence="1">
    <location>
        <begin position="203"/>
        <end position="224"/>
    </location>
</feature>
<gene>
    <name evidence="2" type="ORF">HDK90DRAFT_556959</name>
</gene>
<sequence length="273" mass="29495">MASPPPPSNSGGFFRPTTPPASSVASSSTVGSSLPRPRSKPLKTGGSKESAFIRYVDERLRQAQRRFAKRGSETAVQGDVTGYGSFGEASRELVALVEVVWVSGTPSLQIAYLLTIADLVNTFVEGFDAPSPKALFRLLAKLDHAFASLLQGRDVETGEELPGFDGTARRVNATEKVRIWSMVQRTRHTVVGVMARYEPGGAESEDEDEESKAEESGDELELDLDVDEEFGPAEQEGAWDLHVAKVYDRTVVELGDALTNAGPPIGINLRTEN</sequence>
<dbReference type="Pfam" id="PF17110">
    <property type="entry name" value="TFB6"/>
    <property type="match status" value="1"/>
</dbReference>
<organism evidence="2 3">
    <name type="scientific">Phyllosticta capitalensis</name>
    <dbReference type="NCBI Taxonomy" id="121624"/>
    <lineage>
        <taxon>Eukaryota</taxon>
        <taxon>Fungi</taxon>
        <taxon>Dikarya</taxon>
        <taxon>Ascomycota</taxon>
        <taxon>Pezizomycotina</taxon>
        <taxon>Dothideomycetes</taxon>
        <taxon>Dothideomycetes incertae sedis</taxon>
        <taxon>Botryosphaeriales</taxon>
        <taxon>Phyllostictaceae</taxon>
        <taxon>Phyllosticta</taxon>
    </lineage>
</organism>
<evidence type="ECO:0008006" key="4">
    <source>
        <dbReference type="Google" id="ProtNLM"/>
    </source>
</evidence>
<name>A0ABR1YFG1_9PEZI</name>
<dbReference type="PANTHER" id="PTHR37781">
    <property type="entry name" value="TFIIH COMPLEX SUBUNIT"/>
    <property type="match status" value="1"/>
</dbReference>
<feature type="compositionally biased region" description="Low complexity" evidence="1">
    <location>
        <begin position="20"/>
        <end position="33"/>
    </location>
</feature>
<dbReference type="InterPro" id="IPR031349">
    <property type="entry name" value="Tfb6"/>
</dbReference>
<feature type="region of interest" description="Disordered" evidence="1">
    <location>
        <begin position="1"/>
        <end position="47"/>
    </location>
</feature>
<dbReference type="Proteomes" id="UP001492380">
    <property type="component" value="Unassembled WGS sequence"/>
</dbReference>
<reference evidence="2 3" key="1">
    <citation type="submission" date="2024-04" db="EMBL/GenBank/DDBJ databases">
        <title>Phyllosticta paracitricarpa is synonymous to the EU quarantine fungus P. citricarpa based on phylogenomic analyses.</title>
        <authorList>
            <consortium name="Lawrence Berkeley National Laboratory"/>
            <person name="Van Ingen-Buijs V.A."/>
            <person name="Van Westerhoven A.C."/>
            <person name="Haridas S."/>
            <person name="Skiadas P."/>
            <person name="Martin F."/>
            <person name="Groenewald J.Z."/>
            <person name="Crous P.W."/>
            <person name="Seidl M.F."/>
        </authorList>
    </citation>
    <scope>NUCLEOTIDE SEQUENCE [LARGE SCALE GENOMIC DNA]</scope>
    <source>
        <strain evidence="2 3">CBS 123374</strain>
    </source>
</reference>
<protein>
    <recommendedName>
        <fullName evidence="4">Meiotic recombination protein dmc1</fullName>
    </recommendedName>
</protein>
<evidence type="ECO:0000313" key="3">
    <source>
        <dbReference type="Proteomes" id="UP001492380"/>
    </source>
</evidence>
<evidence type="ECO:0000313" key="2">
    <source>
        <dbReference type="EMBL" id="KAK8228788.1"/>
    </source>
</evidence>
<comment type="caution">
    <text evidence="2">The sequence shown here is derived from an EMBL/GenBank/DDBJ whole genome shotgun (WGS) entry which is preliminary data.</text>
</comment>
<dbReference type="PANTHER" id="PTHR37781:SF1">
    <property type="entry name" value="ADR380WP"/>
    <property type="match status" value="1"/>
</dbReference>
<accession>A0ABR1YFG1</accession>
<proteinExistence type="predicted"/>